<dbReference type="Proteomes" id="UP000046155">
    <property type="component" value="Unassembled WGS sequence"/>
</dbReference>
<keyword evidence="4 6" id="KW-1133">Transmembrane helix</keyword>
<evidence type="ECO:0000259" key="7">
    <source>
        <dbReference type="Pfam" id="PF13190"/>
    </source>
</evidence>
<evidence type="ECO:0000256" key="1">
    <source>
        <dbReference type="ARBA" id="ARBA00004236"/>
    </source>
</evidence>
<evidence type="ECO:0000313" key="8">
    <source>
        <dbReference type="EMBL" id="CEO87874.1"/>
    </source>
</evidence>
<comment type="subcellular location">
    <subcellularLocation>
        <location evidence="1">Cell membrane</location>
    </subcellularLocation>
</comment>
<gene>
    <name evidence="8" type="ORF">SSCH_1310002</name>
</gene>
<keyword evidence="9" id="KW-1185">Reference proteome</keyword>
<dbReference type="Pfam" id="PF13190">
    <property type="entry name" value="PDGLE"/>
    <property type="match status" value="1"/>
</dbReference>
<dbReference type="EMBL" id="CDRZ01000037">
    <property type="protein sequence ID" value="CEO87874.1"/>
    <property type="molecule type" value="Genomic_DNA"/>
</dbReference>
<reference evidence="9" key="1">
    <citation type="submission" date="2015-01" db="EMBL/GenBank/DDBJ databases">
        <authorList>
            <person name="Manzoor Shahid"/>
            <person name="Zubair Saima"/>
        </authorList>
    </citation>
    <scope>NUCLEOTIDE SEQUENCE [LARGE SCALE GENOMIC DNA]</scope>
    <source>
        <strain evidence="9">Sp3</strain>
    </source>
</reference>
<evidence type="ECO:0000313" key="9">
    <source>
        <dbReference type="Proteomes" id="UP000046155"/>
    </source>
</evidence>
<protein>
    <recommendedName>
        <fullName evidence="7">PDGLE domain-containing protein</fullName>
    </recommendedName>
</protein>
<evidence type="ECO:0000256" key="3">
    <source>
        <dbReference type="ARBA" id="ARBA00022692"/>
    </source>
</evidence>
<evidence type="ECO:0000256" key="5">
    <source>
        <dbReference type="ARBA" id="ARBA00023136"/>
    </source>
</evidence>
<evidence type="ECO:0000256" key="4">
    <source>
        <dbReference type="ARBA" id="ARBA00022989"/>
    </source>
</evidence>
<keyword evidence="2" id="KW-1003">Cell membrane</keyword>
<feature type="transmembrane region" description="Helical" evidence="6">
    <location>
        <begin position="76"/>
        <end position="100"/>
    </location>
</feature>
<proteinExistence type="predicted"/>
<feature type="domain" description="PDGLE" evidence="7">
    <location>
        <begin position="15"/>
        <end position="101"/>
    </location>
</feature>
<evidence type="ECO:0000256" key="2">
    <source>
        <dbReference type="ARBA" id="ARBA00022475"/>
    </source>
</evidence>
<evidence type="ECO:0000256" key="6">
    <source>
        <dbReference type="SAM" id="Phobius"/>
    </source>
</evidence>
<dbReference type="InterPro" id="IPR025937">
    <property type="entry name" value="PDGLE_dom"/>
</dbReference>
<sequence>MFNKQRRREVRIMRKEIVVLLILAVVLALFVSPFASSSPDGLERVGEDHGFIDNAEELINSPIPDYAIPGITNEKVATSVAGIVGTLLTLAVAYGIGYLVRNRSESGSKVRNQQGGGK</sequence>
<keyword evidence="3 6" id="KW-0812">Transmembrane</keyword>
<keyword evidence="5 6" id="KW-0472">Membrane</keyword>
<dbReference type="AlphaFoldDB" id="A0A0B7MBJ6"/>
<name>A0A0B7MBJ6_9FIRM</name>
<organism evidence="8 9">
    <name type="scientific">Syntrophaceticus schinkii</name>
    <dbReference type="NCBI Taxonomy" id="499207"/>
    <lineage>
        <taxon>Bacteria</taxon>
        <taxon>Bacillati</taxon>
        <taxon>Bacillota</taxon>
        <taxon>Clostridia</taxon>
        <taxon>Thermoanaerobacterales</taxon>
        <taxon>Thermoanaerobacterales Family III. Incertae Sedis</taxon>
        <taxon>Syntrophaceticus</taxon>
    </lineage>
</organism>
<dbReference type="GO" id="GO:0005886">
    <property type="term" value="C:plasma membrane"/>
    <property type="evidence" value="ECO:0007669"/>
    <property type="project" value="UniProtKB-SubCell"/>
</dbReference>
<accession>A0A0B7MBJ6</accession>